<name>A0A1C6Z0G5_HAFAL</name>
<keyword evidence="3" id="KW-0804">Transcription</keyword>
<gene>
    <name evidence="5" type="ORF">BN1044_01985</name>
</gene>
<protein>
    <submittedName>
        <fullName evidence="5">DNA-binding transcriptional regulator, LacI/PurR family</fullName>
    </submittedName>
</protein>
<dbReference type="Pfam" id="PF13377">
    <property type="entry name" value="Peripla_BP_3"/>
    <property type="match status" value="1"/>
</dbReference>
<dbReference type="Pfam" id="PF00356">
    <property type="entry name" value="LacI"/>
    <property type="match status" value="1"/>
</dbReference>
<dbReference type="PANTHER" id="PTHR30146:SF109">
    <property type="entry name" value="HTH-TYPE TRANSCRIPTIONAL REGULATOR GALS"/>
    <property type="match status" value="1"/>
</dbReference>
<dbReference type="RefSeq" id="WP_072308530.1">
    <property type="nucleotide sequence ID" value="NZ_FMIQ01000035.1"/>
</dbReference>
<dbReference type="EMBL" id="FMIQ01000035">
    <property type="protein sequence ID" value="SCM52501.1"/>
    <property type="molecule type" value="Genomic_DNA"/>
</dbReference>
<dbReference type="InterPro" id="IPR010982">
    <property type="entry name" value="Lambda_DNA-bd_dom_sf"/>
</dbReference>
<dbReference type="PANTHER" id="PTHR30146">
    <property type="entry name" value="LACI-RELATED TRANSCRIPTIONAL REPRESSOR"/>
    <property type="match status" value="1"/>
</dbReference>
<dbReference type="InterPro" id="IPR028082">
    <property type="entry name" value="Peripla_BP_I"/>
</dbReference>
<keyword evidence="1" id="KW-0805">Transcription regulation</keyword>
<dbReference type="PROSITE" id="PS50932">
    <property type="entry name" value="HTH_LACI_2"/>
    <property type="match status" value="1"/>
</dbReference>
<dbReference type="PROSITE" id="PS00356">
    <property type="entry name" value="HTH_LACI_1"/>
    <property type="match status" value="1"/>
</dbReference>
<dbReference type="InterPro" id="IPR046335">
    <property type="entry name" value="LacI/GalR-like_sensor"/>
</dbReference>
<dbReference type="SUPFAM" id="SSF47413">
    <property type="entry name" value="lambda repressor-like DNA-binding domains"/>
    <property type="match status" value="1"/>
</dbReference>
<organism evidence="5 6">
    <name type="scientific">Hafnia alvei</name>
    <dbReference type="NCBI Taxonomy" id="569"/>
    <lineage>
        <taxon>Bacteria</taxon>
        <taxon>Pseudomonadati</taxon>
        <taxon>Pseudomonadota</taxon>
        <taxon>Gammaproteobacteria</taxon>
        <taxon>Enterobacterales</taxon>
        <taxon>Hafniaceae</taxon>
        <taxon>Hafnia</taxon>
    </lineage>
</organism>
<sequence>MTKSVRVRDIAEAANVSLGAVSRALKGQPGLSEQTRERILSVARSLSYDFSRLRNDKIKRVLFILHRQHNTTSALNFYSPVLLAVENACREHEIALSFLALGPTDDVSQQVGLHAPDALLCAGFIEPEIVDVLQKMPLPLVIIDHCVPGISCINADNFSGGYQMTQHLLEQGYTRIAFLASSLAHYSIRQRERGYRQALYDAGVLVSPQYDIIAPPLIELEPSLVYALDDLLSLSPAPDAIFCYNDAAAMTVMSHCQQRGMKIPEDIAIAGFDNIDSAQRWNPPLSTMAIDKAALGKAAVAMLLNAPDEPQQQLLPVELKIRASTLTS</sequence>
<dbReference type="SUPFAM" id="SSF53822">
    <property type="entry name" value="Periplasmic binding protein-like I"/>
    <property type="match status" value="1"/>
</dbReference>
<evidence type="ECO:0000313" key="5">
    <source>
        <dbReference type="EMBL" id="SCM52501.1"/>
    </source>
</evidence>
<evidence type="ECO:0000259" key="4">
    <source>
        <dbReference type="PROSITE" id="PS50932"/>
    </source>
</evidence>
<feature type="domain" description="HTH lacI-type" evidence="4">
    <location>
        <begin position="5"/>
        <end position="48"/>
    </location>
</feature>
<evidence type="ECO:0000256" key="1">
    <source>
        <dbReference type="ARBA" id="ARBA00023015"/>
    </source>
</evidence>
<dbReference type="GO" id="GO:0003700">
    <property type="term" value="F:DNA-binding transcription factor activity"/>
    <property type="evidence" value="ECO:0007669"/>
    <property type="project" value="TreeGrafter"/>
</dbReference>
<accession>A0A1C6Z0G5</accession>
<dbReference type="OrthoDB" id="9798934at2"/>
<evidence type="ECO:0000313" key="6">
    <source>
        <dbReference type="Proteomes" id="UP000094844"/>
    </source>
</evidence>
<proteinExistence type="predicted"/>
<dbReference type="Gene3D" id="3.40.50.2300">
    <property type="match status" value="2"/>
</dbReference>
<evidence type="ECO:0000256" key="3">
    <source>
        <dbReference type="ARBA" id="ARBA00023163"/>
    </source>
</evidence>
<dbReference type="CDD" id="cd01392">
    <property type="entry name" value="HTH_LacI"/>
    <property type="match status" value="1"/>
</dbReference>
<reference evidence="5 6" key="1">
    <citation type="submission" date="2016-09" db="EMBL/GenBank/DDBJ databases">
        <authorList>
            <person name="Capua I."/>
            <person name="De Benedictis P."/>
            <person name="Joannis T."/>
            <person name="Lombin L.H."/>
            <person name="Cattoli G."/>
        </authorList>
    </citation>
    <scope>NUCLEOTIDE SEQUENCE [LARGE SCALE GENOMIC DNA]</scope>
    <source>
        <strain evidence="5 6">GB001</strain>
    </source>
</reference>
<dbReference type="SMART" id="SM00354">
    <property type="entry name" value="HTH_LACI"/>
    <property type="match status" value="1"/>
</dbReference>
<dbReference type="GO" id="GO:0000976">
    <property type="term" value="F:transcription cis-regulatory region binding"/>
    <property type="evidence" value="ECO:0007669"/>
    <property type="project" value="TreeGrafter"/>
</dbReference>
<dbReference type="AlphaFoldDB" id="A0A1C6Z0G5"/>
<dbReference type="CDD" id="cd06267">
    <property type="entry name" value="PBP1_LacI_sugar_binding-like"/>
    <property type="match status" value="1"/>
</dbReference>
<dbReference type="Gene3D" id="1.10.260.40">
    <property type="entry name" value="lambda repressor-like DNA-binding domains"/>
    <property type="match status" value="1"/>
</dbReference>
<dbReference type="Proteomes" id="UP000094844">
    <property type="component" value="Unassembled WGS sequence"/>
</dbReference>
<evidence type="ECO:0000256" key="2">
    <source>
        <dbReference type="ARBA" id="ARBA00023125"/>
    </source>
</evidence>
<dbReference type="InterPro" id="IPR000843">
    <property type="entry name" value="HTH_LacI"/>
</dbReference>
<keyword evidence="2 5" id="KW-0238">DNA-binding</keyword>